<evidence type="ECO:0000313" key="2">
    <source>
        <dbReference type="Proteomes" id="UP000245362"/>
    </source>
</evidence>
<dbReference type="EMBL" id="QFWT01000010">
    <property type="protein sequence ID" value="PWI32198.1"/>
    <property type="molecule type" value="Genomic_DNA"/>
</dbReference>
<dbReference type="InterPro" id="IPR021811">
    <property type="entry name" value="DUF3389"/>
</dbReference>
<comment type="caution">
    <text evidence="1">The sequence shown here is derived from an EMBL/GenBank/DDBJ whole genome shotgun (WGS) entry which is preliminary data.</text>
</comment>
<protein>
    <submittedName>
        <fullName evidence="1">DUF3389 domain-containing protein</fullName>
    </submittedName>
</protein>
<reference evidence="1 2" key="1">
    <citation type="submission" date="2018-05" db="EMBL/GenBank/DDBJ databases">
        <title>Vibrio limimaris sp. nov., isolated from marine sediment.</title>
        <authorList>
            <person name="Li C.-M."/>
        </authorList>
    </citation>
    <scope>NUCLEOTIDE SEQUENCE [LARGE SCALE GENOMIC DNA]</scope>
    <source>
        <strain evidence="1 2">E4404</strain>
    </source>
</reference>
<proteinExistence type="predicted"/>
<sequence>MFQPFDDCSNEEEAGKIVVVECSWGKIIVTPFELVVRMEGAHRVTMQATTDAVQLIGQGVNVISVNGSECKWSVKLDSEEQLRQIASEMGCDF</sequence>
<accession>A0A2U3B5Y0</accession>
<keyword evidence="2" id="KW-1185">Reference proteome</keyword>
<dbReference type="Proteomes" id="UP000245362">
    <property type="component" value="Unassembled WGS sequence"/>
</dbReference>
<dbReference type="AlphaFoldDB" id="A0A2U3B5Y0"/>
<evidence type="ECO:0000313" key="1">
    <source>
        <dbReference type="EMBL" id="PWI32198.1"/>
    </source>
</evidence>
<gene>
    <name evidence="1" type="ORF">DI392_16090</name>
</gene>
<name>A0A2U3B5Y0_9VIBR</name>
<dbReference type="Pfam" id="PF11869">
    <property type="entry name" value="DUF3389"/>
    <property type="match status" value="1"/>
</dbReference>
<dbReference type="OrthoDB" id="6271555at2"/>
<organism evidence="1 2">
    <name type="scientific">Vibrio albus</name>
    <dbReference type="NCBI Taxonomy" id="2200953"/>
    <lineage>
        <taxon>Bacteria</taxon>
        <taxon>Pseudomonadati</taxon>
        <taxon>Pseudomonadota</taxon>
        <taxon>Gammaproteobacteria</taxon>
        <taxon>Vibrionales</taxon>
        <taxon>Vibrionaceae</taxon>
        <taxon>Vibrio</taxon>
    </lineage>
</organism>